<feature type="non-terminal residue" evidence="2">
    <location>
        <position position="151"/>
    </location>
</feature>
<sequence length="151" mass="16415">MNSGNNHAVRSSLSNILHTSVTIHSNTIIKKDGNVQSFCSLKLSDIRISDTGTSSRPRKQTTDLKGKAIADTPNPAISKPTRRTTCPGHKLLTKKERKPAALASSGTQVSCHSLGAPSYECRSCNAGMWYEERNNKGNRDPNPTFSLCCQL</sequence>
<protein>
    <submittedName>
        <fullName evidence="2">Uncharacterized protein</fullName>
    </submittedName>
</protein>
<gene>
    <name evidence="2" type="ORF">Tci_688805</name>
</gene>
<dbReference type="AlphaFoldDB" id="A0A699L2L5"/>
<name>A0A699L2L5_TANCI</name>
<dbReference type="EMBL" id="BKCJ010566852">
    <property type="protein sequence ID" value="GFB16834.1"/>
    <property type="molecule type" value="Genomic_DNA"/>
</dbReference>
<organism evidence="2">
    <name type="scientific">Tanacetum cinerariifolium</name>
    <name type="common">Dalmatian daisy</name>
    <name type="synonym">Chrysanthemum cinerariifolium</name>
    <dbReference type="NCBI Taxonomy" id="118510"/>
    <lineage>
        <taxon>Eukaryota</taxon>
        <taxon>Viridiplantae</taxon>
        <taxon>Streptophyta</taxon>
        <taxon>Embryophyta</taxon>
        <taxon>Tracheophyta</taxon>
        <taxon>Spermatophyta</taxon>
        <taxon>Magnoliopsida</taxon>
        <taxon>eudicotyledons</taxon>
        <taxon>Gunneridae</taxon>
        <taxon>Pentapetalae</taxon>
        <taxon>asterids</taxon>
        <taxon>campanulids</taxon>
        <taxon>Asterales</taxon>
        <taxon>Asteraceae</taxon>
        <taxon>Asteroideae</taxon>
        <taxon>Anthemideae</taxon>
        <taxon>Anthemidinae</taxon>
        <taxon>Tanacetum</taxon>
    </lineage>
</organism>
<accession>A0A699L2L5</accession>
<feature type="region of interest" description="Disordered" evidence="1">
    <location>
        <begin position="49"/>
        <end position="87"/>
    </location>
</feature>
<proteinExistence type="predicted"/>
<evidence type="ECO:0000256" key="1">
    <source>
        <dbReference type="SAM" id="MobiDB-lite"/>
    </source>
</evidence>
<comment type="caution">
    <text evidence="2">The sequence shown here is derived from an EMBL/GenBank/DDBJ whole genome shotgun (WGS) entry which is preliminary data.</text>
</comment>
<evidence type="ECO:0000313" key="2">
    <source>
        <dbReference type="EMBL" id="GFB16834.1"/>
    </source>
</evidence>
<reference evidence="2" key="1">
    <citation type="journal article" date="2019" name="Sci. Rep.">
        <title>Draft genome of Tanacetum cinerariifolium, the natural source of mosquito coil.</title>
        <authorList>
            <person name="Yamashiro T."/>
            <person name="Shiraishi A."/>
            <person name="Satake H."/>
            <person name="Nakayama K."/>
        </authorList>
    </citation>
    <scope>NUCLEOTIDE SEQUENCE</scope>
</reference>